<dbReference type="SUPFAM" id="SSF75620">
    <property type="entry name" value="Release factor"/>
    <property type="match status" value="1"/>
</dbReference>
<evidence type="ECO:0000256" key="1">
    <source>
        <dbReference type="ARBA" id="ARBA00010835"/>
    </source>
</evidence>
<protein>
    <submittedName>
        <fullName evidence="6">RF_PROK_I domain-containing protein</fullName>
    </submittedName>
</protein>
<dbReference type="PANTHER" id="PTHR43804:SF7">
    <property type="entry name" value="LD18447P"/>
    <property type="match status" value="1"/>
</dbReference>
<feature type="domain" description="Prokaryotic-type class I peptide chain release factors" evidence="4">
    <location>
        <begin position="1"/>
        <end position="71"/>
    </location>
</feature>
<dbReference type="GO" id="GO:0005739">
    <property type="term" value="C:mitochondrion"/>
    <property type="evidence" value="ECO:0007669"/>
    <property type="project" value="GOC"/>
</dbReference>
<reference evidence="6" key="4">
    <citation type="submission" date="2025-05" db="UniProtKB">
        <authorList>
            <consortium name="EnsemblFungi"/>
        </authorList>
    </citation>
    <scope>IDENTIFICATION</scope>
    <source>
        <strain evidence="6">isolate 1-1 / race 1 (BBBD)</strain>
    </source>
</reference>
<gene>
    <name evidence="5" type="ORF">PTTG_28451</name>
</gene>
<dbReference type="STRING" id="630390.A0A180GDL0"/>
<dbReference type="InterPro" id="IPR045853">
    <property type="entry name" value="Pep_chain_release_fac_I_sf"/>
</dbReference>
<evidence type="ECO:0000313" key="6">
    <source>
        <dbReference type="EnsemblFungi" id="PTTG_28451-t43_1-p1"/>
    </source>
</evidence>
<dbReference type="InterPro" id="IPR050057">
    <property type="entry name" value="Prokaryotic/Mito_RF"/>
</dbReference>
<dbReference type="GO" id="GO:0003747">
    <property type="term" value="F:translation release factor activity"/>
    <property type="evidence" value="ECO:0007669"/>
    <property type="project" value="InterPro"/>
</dbReference>
<dbReference type="PANTHER" id="PTHR43804">
    <property type="entry name" value="LD18447P"/>
    <property type="match status" value="1"/>
</dbReference>
<reference evidence="5" key="2">
    <citation type="submission" date="2016-05" db="EMBL/GenBank/DDBJ databases">
        <title>Comparative analysis highlights variable genome content of wheat rusts and divergence of the mating loci.</title>
        <authorList>
            <person name="Cuomo C.A."/>
            <person name="Bakkeren G."/>
            <person name="Szabo L."/>
            <person name="Khalil H."/>
            <person name="Joly D."/>
            <person name="Goldberg J."/>
            <person name="Young S."/>
            <person name="Zeng Q."/>
            <person name="Fellers J."/>
        </authorList>
    </citation>
    <scope>NUCLEOTIDE SEQUENCE [LARGE SCALE GENOMIC DNA]</scope>
    <source>
        <strain evidence="5">1-1 BBBD Race 1</strain>
    </source>
</reference>
<dbReference type="EMBL" id="ADAS02000110">
    <property type="protein sequence ID" value="OAV90033.1"/>
    <property type="molecule type" value="Genomic_DNA"/>
</dbReference>
<dbReference type="OrthoDB" id="2019491at2759"/>
<evidence type="ECO:0000313" key="7">
    <source>
        <dbReference type="Proteomes" id="UP000005240"/>
    </source>
</evidence>
<dbReference type="InterPro" id="IPR000352">
    <property type="entry name" value="Pep_chain_release_fac_I"/>
</dbReference>
<dbReference type="GO" id="GO:0032543">
    <property type="term" value="P:mitochondrial translation"/>
    <property type="evidence" value="ECO:0007669"/>
    <property type="project" value="UniProtKB-ARBA"/>
</dbReference>
<evidence type="ECO:0000259" key="4">
    <source>
        <dbReference type="Pfam" id="PF00472"/>
    </source>
</evidence>
<proteinExistence type="inferred from homology"/>
<organism evidence="5">
    <name type="scientific">Puccinia triticina (isolate 1-1 / race 1 (BBBD))</name>
    <name type="common">Brown leaf rust fungus</name>
    <dbReference type="NCBI Taxonomy" id="630390"/>
    <lineage>
        <taxon>Eukaryota</taxon>
        <taxon>Fungi</taxon>
        <taxon>Dikarya</taxon>
        <taxon>Basidiomycota</taxon>
        <taxon>Pucciniomycotina</taxon>
        <taxon>Pucciniomycetes</taxon>
        <taxon>Pucciniales</taxon>
        <taxon>Pucciniaceae</taxon>
        <taxon>Puccinia</taxon>
    </lineage>
</organism>
<sequence>MRSQGAGGQPVNKTGSAVRLTHIPTGTAVSMQDSRSQHQNRERACMILRARLLALKLRQKVIETRESRLSQVKNTNRL</sequence>
<name>A0A180GDL0_PUCT1</name>
<accession>A0A180GDL0</accession>
<dbReference type="AlphaFoldDB" id="A0A180GDL0"/>
<dbReference type="Proteomes" id="UP000005240">
    <property type="component" value="Unassembled WGS sequence"/>
</dbReference>
<keyword evidence="7" id="KW-1185">Reference proteome</keyword>
<keyword evidence="2" id="KW-0488">Methylation</keyword>
<evidence type="ECO:0000256" key="2">
    <source>
        <dbReference type="ARBA" id="ARBA00022481"/>
    </source>
</evidence>
<dbReference type="Pfam" id="PF00472">
    <property type="entry name" value="RF-1"/>
    <property type="match status" value="1"/>
</dbReference>
<evidence type="ECO:0000256" key="3">
    <source>
        <dbReference type="SAM" id="MobiDB-lite"/>
    </source>
</evidence>
<feature type="region of interest" description="Disordered" evidence="3">
    <location>
        <begin position="1"/>
        <end position="40"/>
    </location>
</feature>
<comment type="similarity">
    <text evidence="1">Belongs to the prokaryotic/mitochondrial release factor family.</text>
</comment>
<dbReference type="EnsemblFungi" id="PTTG_28451-t43_1">
    <property type="protein sequence ID" value="PTTG_28451-t43_1-p1"/>
    <property type="gene ID" value="PTTG_28451"/>
</dbReference>
<reference evidence="5" key="1">
    <citation type="submission" date="2009-11" db="EMBL/GenBank/DDBJ databases">
        <authorList>
            <consortium name="The Broad Institute Genome Sequencing Platform"/>
            <person name="Ward D."/>
            <person name="Feldgarden M."/>
            <person name="Earl A."/>
            <person name="Young S.K."/>
            <person name="Zeng Q."/>
            <person name="Koehrsen M."/>
            <person name="Alvarado L."/>
            <person name="Berlin A."/>
            <person name="Bochicchio J."/>
            <person name="Borenstein D."/>
            <person name="Chapman S.B."/>
            <person name="Chen Z."/>
            <person name="Engels R."/>
            <person name="Freedman E."/>
            <person name="Gellesch M."/>
            <person name="Goldberg J."/>
            <person name="Griggs A."/>
            <person name="Gujja S."/>
            <person name="Heilman E."/>
            <person name="Heiman D."/>
            <person name="Hepburn T."/>
            <person name="Howarth C."/>
            <person name="Jen D."/>
            <person name="Larson L."/>
            <person name="Lewis B."/>
            <person name="Mehta T."/>
            <person name="Park D."/>
            <person name="Pearson M."/>
            <person name="Roberts A."/>
            <person name="Saif S."/>
            <person name="Shea T."/>
            <person name="Shenoy N."/>
            <person name="Sisk P."/>
            <person name="Stolte C."/>
            <person name="Sykes S."/>
            <person name="Thomson T."/>
            <person name="Walk T."/>
            <person name="White J."/>
            <person name="Yandava C."/>
            <person name="Izard J."/>
            <person name="Baranova O.V."/>
            <person name="Blanton J.M."/>
            <person name="Tanner A.C."/>
            <person name="Dewhirst F.E."/>
            <person name="Haas B."/>
            <person name="Nusbaum C."/>
            <person name="Birren B."/>
        </authorList>
    </citation>
    <scope>NUCLEOTIDE SEQUENCE [LARGE SCALE GENOMIC DNA]</scope>
    <source>
        <strain evidence="5">1-1 BBBD Race 1</strain>
    </source>
</reference>
<evidence type="ECO:0000313" key="5">
    <source>
        <dbReference type="EMBL" id="OAV90033.1"/>
    </source>
</evidence>
<dbReference type="Gene3D" id="3.30.160.20">
    <property type="match status" value="1"/>
</dbReference>
<dbReference type="VEuPathDB" id="FungiDB:PTTG_28451"/>
<reference evidence="6 7" key="3">
    <citation type="journal article" date="2017" name="G3 (Bethesda)">
        <title>Comparative analysis highlights variable genome content of wheat rusts and divergence of the mating loci.</title>
        <authorList>
            <person name="Cuomo C.A."/>
            <person name="Bakkeren G."/>
            <person name="Khalil H.B."/>
            <person name="Panwar V."/>
            <person name="Joly D."/>
            <person name="Linning R."/>
            <person name="Sakthikumar S."/>
            <person name="Song X."/>
            <person name="Adiconis X."/>
            <person name="Fan L."/>
            <person name="Goldberg J.M."/>
            <person name="Levin J.Z."/>
            <person name="Young S."/>
            <person name="Zeng Q."/>
            <person name="Anikster Y."/>
            <person name="Bruce M."/>
            <person name="Wang M."/>
            <person name="Yin C."/>
            <person name="McCallum B."/>
            <person name="Szabo L.J."/>
            <person name="Hulbert S."/>
            <person name="Chen X."/>
            <person name="Fellers J.P."/>
        </authorList>
    </citation>
    <scope>NUCLEOTIDE SEQUENCE</scope>
    <source>
        <strain evidence="6">isolate 1-1 / race 1 (BBBD)</strain>
        <strain evidence="7">Isolate 1-1 / race 1 (BBBD)</strain>
    </source>
</reference>